<keyword evidence="3" id="KW-1185">Reference proteome</keyword>
<comment type="caution">
    <text evidence="2">The sequence shown here is derived from an EMBL/GenBank/DDBJ whole genome shotgun (WGS) entry which is preliminary data.</text>
</comment>
<reference evidence="2" key="1">
    <citation type="submission" date="2023-07" db="EMBL/GenBank/DDBJ databases">
        <authorList>
            <person name="Kim M.K."/>
        </authorList>
    </citation>
    <scope>NUCLEOTIDE SEQUENCE</scope>
    <source>
        <strain evidence="2">ASUV-10-1</strain>
    </source>
</reference>
<keyword evidence="1" id="KW-0732">Signal</keyword>
<organism evidence="2 3">
    <name type="scientific">Hymenobacter aranciens</name>
    <dbReference type="NCBI Taxonomy" id="3063996"/>
    <lineage>
        <taxon>Bacteria</taxon>
        <taxon>Pseudomonadati</taxon>
        <taxon>Bacteroidota</taxon>
        <taxon>Cytophagia</taxon>
        <taxon>Cytophagales</taxon>
        <taxon>Hymenobacteraceae</taxon>
        <taxon>Hymenobacter</taxon>
    </lineage>
</organism>
<proteinExistence type="predicted"/>
<dbReference type="Proteomes" id="UP001176429">
    <property type="component" value="Unassembled WGS sequence"/>
</dbReference>
<dbReference type="RefSeq" id="WP_305005369.1">
    <property type="nucleotide sequence ID" value="NZ_JAUQSY010000003.1"/>
</dbReference>
<protein>
    <submittedName>
        <fullName evidence="2">Uncharacterized protein</fullName>
    </submittedName>
</protein>
<feature type="chain" id="PRO_5046391401" evidence="1">
    <location>
        <begin position="20"/>
        <end position="232"/>
    </location>
</feature>
<feature type="signal peptide" evidence="1">
    <location>
        <begin position="1"/>
        <end position="19"/>
    </location>
</feature>
<dbReference type="EMBL" id="JAUQSY010000003">
    <property type="protein sequence ID" value="MDO7874051.1"/>
    <property type="molecule type" value="Genomic_DNA"/>
</dbReference>
<sequence length="232" mass="26372">MKHVYFWLAMLALPATAWAQSAPLLPPDSVAVQLHFGSDNPELHQLMSHVMHVEKLHLTAHHPRLAGHRFHLTYQEYRQGVPGPEQELLRDGGQLTSFDTQGRFGFDVFARQTPGNALENQFFFAGGSTKKTFQPVPGRADQYSLRADIWPYKPLQQALAPGQQPTETHTFPVRQKLPFLVYTLPYEEDGMLLYCSLAQSKTPVEQWFKTYKIPHFVVYRLVVEPGTASGTR</sequence>
<name>A0ABT9B6Z9_9BACT</name>
<evidence type="ECO:0000256" key="1">
    <source>
        <dbReference type="SAM" id="SignalP"/>
    </source>
</evidence>
<accession>A0ABT9B6Z9</accession>
<evidence type="ECO:0000313" key="2">
    <source>
        <dbReference type="EMBL" id="MDO7874051.1"/>
    </source>
</evidence>
<gene>
    <name evidence="2" type="ORF">Q5H93_04850</name>
</gene>
<evidence type="ECO:0000313" key="3">
    <source>
        <dbReference type="Proteomes" id="UP001176429"/>
    </source>
</evidence>